<proteinExistence type="predicted"/>
<dbReference type="eggNOG" id="ENOG5033855">
    <property type="taxonomic scope" value="Bacteria"/>
</dbReference>
<dbReference type="STRING" id="591001.Acfer_1146"/>
<evidence type="ECO:0000313" key="1">
    <source>
        <dbReference type="EMBL" id="ADB47511.1"/>
    </source>
</evidence>
<dbReference type="HOGENOM" id="CLU_153125_0_0_9"/>
<gene>
    <name evidence="1" type="ordered locus">Acfer_1146</name>
</gene>
<dbReference type="KEGG" id="afn:Acfer_1146"/>
<sequence length="118" mass="13986">MSLFALVLFLRRVYAVHRSGGAFWAPYHIARGNFYIHSALFFGKRVIPMNTIQSIRFIGYFGRRMGSGLRYTMYIERKRGKTMTVFFGKSKRIDKLMERLKKETKSYGIRVTTYRRPL</sequence>
<keyword evidence="2" id="KW-1185">Reference proteome</keyword>
<accession>D2RKA9</accession>
<reference evidence="1 2" key="1">
    <citation type="journal article" date="2010" name="Stand. Genomic Sci.">
        <title>Complete genome sequence of Acidaminococcus fermentans type strain (VR4).</title>
        <authorList>
            <person name="Chang Y.J."/>
            <person name="Pukall R."/>
            <person name="Saunders E."/>
            <person name="Lapidus A."/>
            <person name="Copeland A."/>
            <person name="Nolan M."/>
            <person name="Glavina Del Rio T."/>
            <person name="Lucas S."/>
            <person name="Chen F."/>
            <person name="Tice H."/>
            <person name="Cheng J.F."/>
            <person name="Han C."/>
            <person name="Detter J.C."/>
            <person name="Bruce D."/>
            <person name="Goodwin L."/>
            <person name="Pitluck S."/>
            <person name="Mikhailova N."/>
            <person name="Liolios K."/>
            <person name="Pati A."/>
            <person name="Ivanova N."/>
            <person name="Mavromatis K."/>
            <person name="Chen A."/>
            <person name="Palaniappan K."/>
            <person name="Land M."/>
            <person name="Hauser L."/>
            <person name="Jeffries C.D."/>
            <person name="Brettin T."/>
            <person name="Rohde M."/>
            <person name="Goker M."/>
            <person name="Bristow J."/>
            <person name="Eisen J.A."/>
            <person name="Markowitz V."/>
            <person name="Hugenholtz P."/>
            <person name="Kyrpides N.C."/>
            <person name="Klenk H.P."/>
        </authorList>
    </citation>
    <scope>NUCLEOTIDE SEQUENCE [LARGE SCALE GENOMIC DNA]</scope>
    <source>
        <strain evidence="2">ATCC 25085 / DSM 20731 / CCUG 9996 / CIP 106432 / VR4</strain>
    </source>
</reference>
<dbReference type="EMBL" id="CP001859">
    <property type="protein sequence ID" value="ADB47511.1"/>
    <property type="molecule type" value="Genomic_DNA"/>
</dbReference>
<evidence type="ECO:0008006" key="3">
    <source>
        <dbReference type="Google" id="ProtNLM"/>
    </source>
</evidence>
<protein>
    <recommendedName>
        <fullName evidence="3">DUF304 domain-containing protein</fullName>
    </recommendedName>
</protein>
<organism evidence="1 2">
    <name type="scientific">Acidaminococcus fermentans (strain ATCC 25085 / DSM 20731 / CCUG 9996 / CIP 106432 / VR4)</name>
    <dbReference type="NCBI Taxonomy" id="591001"/>
    <lineage>
        <taxon>Bacteria</taxon>
        <taxon>Bacillati</taxon>
        <taxon>Bacillota</taxon>
        <taxon>Negativicutes</taxon>
        <taxon>Acidaminococcales</taxon>
        <taxon>Acidaminococcaceae</taxon>
        <taxon>Acidaminococcus</taxon>
    </lineage>
</organism>
<dbReference type="Proteomes" id="UP000001902">
    <property type="component" value="Chromosome"/>
</dbReference>
<dbReference type="AlphaFoldDB" id="D2RKA9"/>
<name>D2RKA9_ACIFV</name>
<evidence type="ECO:0000313" key="2">
    <source>
        <dbReference type="Proteomes" id="UP000001902"/>
    </source>
</evidence>